<feature type="transmembrane region" description="Helical" evidence="1">
    <location>
        <begin position="171"/>
        <end position="193"/>
    </location>
</feature>
<comment type="caution">
    <text evidence="2">The sequence shown here is derived from an EMBL/GenBank/DDBJ whole genome shotgun (WGS) entry which is preliminary data.</text>
</comment>
<feature type="transmembrane region" description="Helical" evidence="1">
    <location>
        <begin position="315"/>
        <end position="337"/>
    </location>
</feature>
<evidence type="ECO:0000313" key="3">
    <source>
        <dbReference type="Proteomes" id="UP000655366"/>
    </source>
</evidence>
<protein>
    <submittedName>
        <fullName evidence="2">Uncharacterized protein</fullName>
    </submittedName>
</protein>
<evidence type="ECO:0000313" key="2">
    <source>
        <dbReference type="EMBL" id="MBG0739355.1"/>
    </source>
</evidence>
<reference evidence="2 3" key="1">
    <citation type="submission" date="2020-11" db="EMBL/GenBank/DDBJ databases">
        <title>Arthrobacter antarcticus sp. nov., isolated from Antarctic Soil.</title>
        <authorList>
            <person name="Li J."/>
        </authorList>
    </citation>
    <scope>NUCLEOTIDE SEQUENCE [LARGE SCALE GENOMIC DNA]</scope>
    <source>
        <strain evidence="2 3">Z1-20</strain>
    </source>
</reference>
<name>A0A931CNC7_9MICC</name>
<sequence length="462" mass="48270">MSDSRRHRYAQLLRWYPQPWREEHGSIMLDTLDQHASDRGIARPSVPEAWSLRAHGLGARATPRWAAGTAATALMAFIAATWLMLSNAIMFPGADMARLLLAVFIGPLTLALSAVVLLHRTGQLCAPAALFTAAFVPPACAFAALTAASWAVGFNEADAGLGLSWFGSSTLLFLIVAWMAGTMSLLAPVGLVLRKKRPAPIRLAQRGALAAIASLVLGALMLMGQIVGILVAAVLLVLALRPDRATRPAALFEDDRAAARGFRQGQPAVLTRWRETAAGAAAMVSLIMGIGCAVFALTGGSWAPSVTDSTHAMNLGLAAGALAAIPAVIAAGMVLTLRFGVVIRWSALLCCGSLVMETAAQLLGAGHSSQWPLTLAAAALMGFVIALPFSRLLPGRNSLRISVTTVLGLAGSSIGLLLVTMAGFIAPLGAAALFIWLVTRPSKQSINHADKRSTIKEAEALS</sequence>
<organism evidence="2 3">
    <name type="scientific">Arthrobacter terrae</name>
    <dbReference type="NCBI Taxonomy" id="2935737"/>
    <lineage>
        <taxon>Bacteria</taxon>
        <taxon>Bacillati</taxon>
        <taxon>Actinomycetota</taxon>
        <taxon>Actinomycetes</taxon>
        <taxon>Micrococcales</taxon>
        <taxon>Micrococcaceae</taxon>
        <taxon>Arthrobacter</taxon>
    </lineage>
</organism>
<keyword evidence="1" id="KW-0472">Membrane</keyword>
<feature type="transmembrane region" description="Helical" evidence="1">
    <location>
        <begin position="130"/>
        <end position="151"/>
    </location>
</feature>
<feature type="transmembrane region" description="Helical" evidence="1">
    <location>
        <begin position="375"/>
        <end position="394"/>
    </location>
</feature>
<dbReference type="AlphaFoldDB" id="A0A931CNC7"/>
<evidence type="ECO:0000256" key="1">
    <source>
        <dbReference type="SAM" id="Phobius"/>
    </source>
</evidence>
<gene>
    <name evidence="2" type="ORF">IV500_08125</name>
</gene>
<feature type="transmembrane region" description="Helical" evidence="1">
    <location>
        <begin position="97"/>
        <end position="118"/>
    </location>
</feature>
<proteinExistence type="predicted"/>
<feature type="transmembrane region" description="Helical" evidence="1">
    <location>
        <begin position="65"/>
        <end position="85"/>
    </location>
</feature>
<feature type="transmembrane region" description="Helical" evidence="1">
    <location>
        <begin position="414"/>
        <end position="438"/>
    </location>
</feature>
<dbReference type="Proteomes" id="UP000655366">
    <property type="component" value="Unassembled WGS sequence"/>
</dbReference>
<feature type="transmembrane region" description="Helical" evidence="1">
    <location>
        <begin position="280"/>
        <end position="303"/>
    </location>
</feature>
<keyword evidence="1" id="KW-0812">Transmembrane</keyword>
<dbReference type="EMBL" id="JADNYM010000008">
    <property type="protein sequence ID" value="MBG0739355.1"/>
    <property type="molecule type" value="Genomic_DNA"/>
</dbReference>
<keyword evidence="1" id="KW-1133">Transmembrane helix</keyword>
<feature type="transmembrane region" description="Helical" evidence="1">
    <location>
        <begin position="214"/>
        <end position="240"/>
    </location>
</feature>
<dbReference type="RefSeq" id="WP_196396290.1">
    <property type="nucleotide sequence ID" value="NZ_JADNYM010000008.1"/>
</dbReference>
<accession>A0A931CNC7</accession>
<keyword evidence="3" id="KW-1185">Reference proteome</keyword>